<dbReference type="AlphaFoldDB" id="A0A8J6N3V0"/>
<dbReference type="NCBIfam" id="TIGR00241">
    <property type="entry name" value="CoA_E_activ"/>
    <property type="match status" value="1"/>
</dbReference>
<dbReference type="CDD" id="cd24036">
    <property type="entry name" value="ASKHA_NBD_BcrAD_BadFG_HgdC_HadI"/>
    <property type="match status" value="1"/>
</dbReference>
<comment type="caution">
    <text evidence="7">The sequence shown here is derived from an EMBL/GenBank/DDBJ whole genome shotgun (WGS) entry which is preliminary data.</text>
</comment>
<dbReference type="PANTHER" id="PTHR32329:SF2">
    <property type="entry name" value="BIFUNCTIONAL PROTEIN [INCLUDES 2-HYDROXYACYL-COA DEHYDRATASE (N-TER) AND ITS ACTIVATOR DOMAIN (C_TERM)"/>
    <property type="match status" value="1"/>
</dbReference>
<evidence type="ECO:0000313" key="8">
    <source>
        <dbReference type="Proteomes" id="UP000650524"/>
    </source>
</evidence>
<gene>
    <name evidence="7" type="ORF">H8E19_17900</name>
</gene>
<protein>
    <submittedName>
        <fullName evidence="7">2-hydroxyglutaryl-CoA dehydratase</fullName>
    </submittedName>
</protein>
<dbReference type="GO" id="GO:0051536">
    <property type="term" value="F:iron-sulfur cluster binding"/>
    <property type="evidence" value="ECO:0007669"/>
    <property type="project" value="UniProtKB-KW"/>
</dbReference>
<keyword evidence="3" id="KW-0479">Metal-binding</keyword>
<evidence type="ECO:0000256" key="3">
    <source>
        <dbReference type="ARBA" id="ARBA00022723"/>
    </source>
</evidence>
<name>A0A8J6N3V0_9DELT</name>
<dbReference type="Gene3D" id="3.30.420.40">
    <property type="match status" value="2"/>
</dbReference>
<dbReference type="EMBL" id="JACNJD010000366">
    <property type="protein sequence ID" value="MBC8179280.1"/>
    <property type="molecule type" value="Genomic_DNA"/>
</dbReference>
<keyword evidence="4" id="KW-0408">Iron</keyword>
<comment type="cofactor">
    <cofactor evidence="1">
        <name>[4Fe-4S] cluster</name>
        <dbReference type="ChEBI" id="CHEBI:49883"/>
    </cofactor>
</comment>
<keyword evidence="5" id="KW-0411">Iron-sulfur</keyword>
<evidence type="ECO:0000313" key="7">
    <source>
        <dbReference type="EMBL" id="MBC8179280.1"/>
    </source>
</evidence>
<dbReference type="InterPro" id="IPR043129">
    <property type="entry name" value="ATPase_NBD"/>
</dbReference>
<sequence length="261" mass="27234">MNSPYFAGVDVGSLSTEAMILDTTDEPVSYSIIQTGASSIDAASESLEKALAKSGISKDQVKSIVATGYGRISIPFADKRVTEISCHALGAYHLFPDTGTVIDIGGQDSKVIRVGDGGNVLDFTMNDKCAAGTGRFLEVMADKLQVSLDEMGPLSLKAGGEVGISSICTVFAESEVVSLVAQNHPKNEVIRGLHRAVVNRVWSMVKAIGVHGAVTMSGGVAKNSGVVGLIEERLGQPIHVHSEPQIVGALGAALLAKKNFL</sequence>
<dbReference type="InterPro" id="IPR008275">
    <property type="entry name" value="CoA_E_activase_dom"/>
</dbReference>
<dbReference type="GO" id="GO:0046872">
    <property type="term" value="F:metal ion binding"/>
    <property type="evidence" value="ECO:0007669"/>
    <property type="project" value="UniProtKB-KW"/>
</dbReference>
<evidence type="ECO:0000256" key="2">
    <source>
        <dbReference type="ARBA" id="ARBA00011738"/>
    </source>
</evidence>
<evidence type="ECO:0000256" key="4">
    <source>
        <dbReference type="ARBA" id="ARBA00023004"/>
    </source>
</evidence>
<organism evidence="7 8">
    <name type="scientific">Candidatus Desulfacyla euxinica</name>
    <dbReference type="NCBI Taxonomy" id="2841693"/>
    <lineage>
        <taxon>Bacteria</taxon>
        <taxon>Deltaproteobacteria</taxon>
        <taxon>Candidatus Desulfacyla</taxon>
    </lineage>
</organism>
<dbReference type="FunFam" id="3.30.420.40:FF:000217">
    <property type="entry name" value="2-hydroxyisocaproyl-CoA dehydratase activator"/>
    <property type="match status" value="1"/>
</dbReference>
<proteinExistence type="predicted"/>
<comment type="subunit">
    <text evidence="2">Homodimer.</text>
</comment>
<dbReference type="Proteomes" id="UP000650524">
    <property type="component" value="Unassembled WGS sequence"/>
</dbReference>
<dbReference type="Pfam" id="PF01869">
    <property type="entry name" value="BcrAD_BadFG"/>
    <property type="match status" value="1"/>
</dbReference>
<dbReference type="PANTHER" id="PTHR32329">
    <property type="entry name" value="BIFUNCTIONAL PROTEIN [INCLUDES 2-HYDROXYACYL-COA DEHYDRATASE (N-TER) AND ITS ACTIVATOR DOMAIN (C_TERM)-RELATED"/>
    <property type="match status" value="1"/>
</dbReference>
<dbReference type="InterPro" id="IPR051805">
    <property type="entry name" value="Dehydratase_Activator_Redct"/>
</dbReference>
<dbReference type="InterPro" id="IPR002731">
    <property type="entry name" value="ATPase_BadF"/>
</dbReference>
<feature type="domain" description="ATPase BadF/BadG/BcrA/BcrD type" evidence="6">
    <location>
        <begin position="8"/>
        <end position="256"/>
    </location>
</feature>
<reference evidence="7 8" key="1">
    <citation type="submission" date="2020-08" db="EMBL/GenBank/DDBJ databases">
        <title>Bridging the membrane lipid divide: bacteria of the FCB group superphylum have the potential to synthesize archaeal ether lipids.</title>
        <authorList>
            <person name="Villanueva L."/>
            <person name="Von Meijenfeldt F.A.B."/>
            <person name="Westbye A.B."/>
            <person name="Yadav S."/>
            <person name="Hopmans E.C."/>
            <person name="Dutilh B.E."/>
            <person name="Sinninghe Damste J.S."/>
        </authorList>
    </citation>
    <scope>NUCLEOTIDE SEQUENCE [LARGE SCALE GENOMIC DNA]</scope>
    <source>
        <strain evidence="7">NIOZ-UU27</strain>
    </source>
</reference>
<evidence type="ECO:0000256" key="1">
    <source>
        <dbReference type="ARBA" id="ARBA00001966"/>
    </source>
</evidence>
<accession>A0A8J6N3V0</accession>
<feature type="non-terminal residue" evidence="7">
    <location>
        <position position="261"/>
    </location>
</feature>
<dbReference type="SUPFAM" id="SSF53067">
    <property type="entry name" value="Actin-like ATPase domain"/>
    <property type="match status" value="1"/>
</dbReference>
<evidence type="ECO:0000256" key="5">
    <source>
        <dbReference type="ARBA" id="ARBA00023014"/>
    </source>
</evidence>
<evidence type="ECO:0000259" key="6">
    <source>
        <dbReference type="Pfam" id="PF01869"/>
    </source>
</evidence>